<sequence length="1054" mass="107522">MARPRRAGILFVTITLTVALLSGYPIRQAAAAPSAKVTTTDAPALTSTGADSLALFWRDTRSHRLSHEDFRNAGWTQPGSLGGGLRTGPAAATDTATGQTLVAAVGDDGELIVRAFTGGKWRGWSSMDRRTSWAPAVANLGGGSFAVVVHGTDDRAYLRTLRNGRWSSWTKLAGRPVLGAPAAAGRPDGSLVVAVAGTDRAIRTATVSVSGKQSAWSAPVGVVGAQSRGLSLAIEPDTGTWHLAVRNDDETASVRAYQPATDNWGEWRNLGGKLASGPAIAASGRGHLDLVAFGADGKLIQDSAVQDQWTGFDPVAPLTVPKTTKVLPAGAVASVAGEPGASQTVTLAKQTPVPAVGDVLVSDVSTATPYGLLVKVVSVTVATDGTKTVNTQPAQLSDAVTNASINAPVTLSAADVLPTGGAAAPRSTQPHAAAAASPVIQAISKSFACSGSVASISGSVSISADLLLYARWGLTGGLQFAQFTGAIGEDAHLGVSIGGQATCALSPMPLLAKPIMFRPITFTVGIVPVVIVPQLQLYLDASGTVRAAVTTDAHQSLSATAGLVYSSGSTRPVARLANTFDYTPPTWSERASVQADVSPKFSFLLYGVTGPTLDTRVYIRFDADSAARPAWTLRAGFTAGAQLSLPVYHNFAVGISAIIQFEKIIAQGTTGPGPGPGPAPTDWPQKQYGPDRSGVNPADTTINASNAAGLQQAWAYSAPDVVAPRTPVAAGGSVFEPVQTTGLGGRLVALSLATGAVLWQQTLDGMPGSSAAVAGHTVVVQTSHTLYGFDTATGAPQWTTSLALPSCQPPAPAVVADTVYVATGSGVAAVSATTGSTQWQTTFPGVCAGSPAISGGKLFVVSRPYPNGQVNALDAATGAIVWSHEFTDPLDGDVSVGHGMVYVTTQYAQTAMTALDQSSGAVRWQQPVTGFMKTPTITANAILVGGGEASGIQSSSIAVNPTTGATIWNQQYPNILSTGDIAVANGLGFVGTDGGTLGIFRVDTGTLVAQIKVGPGATNYYSPIISSGTVLVPFPGIVGNSPPVPARFVAYRLP</sequence>
<evidence type="ECO:0000259" key="2">
    <source>
        <dbReference type="Pfam" id="PF13360"/>
    </source>
</evidence>
<proteinExistence type="predicted"/>
<evidence type="ECO:0000259" key="3">
    <source>
        <dbReference type="Pfam" id="PF26607"/>
    </source>
</evidence>
<dbReference type="SMART" id="SM00564">
    <property type="entry name" value="PQQ"/>
    <property type="match status" value="7"/>
</dbReference>
<feature type="region of interest" description="Disordered" evidence="1">
    <location>
        <begin position="669"/>
        <end position="700"/>
    </location>
</feature>
<dbReference type="InterPro" id="IPR011047">
    <property type="entry name" value="Quinoprotein_ADH-like_sf"/>
</dbReference>
<dbReference type="InterPro" id="IPR058502">
    <property type="entry name" value="PLL-like_beta-prop"/>
</dbReference>
<dbReference type="Gene3D" id="2.140.10.10">
    <property type="entry name" value="Quinoprotein alcohol dehydrogenase-like superfamily"/>
    <property type="match status" value="1"/>
</dbReference>
<dbReference type="InterPro" id="IPR015943">
    <property type="entry name" value="WD40/YVTN_repeat-like_dom_sf"/>
</dbReference>
<dbReference type="Pfam" id="PF13360">
    <property type="entry name" value="PQQ_2"/>
    <property type="match status" value="2"/>
</dbReference>
<dbReference type="SUPFAM" id="SSF89372">
    <property type="entry name" value="Fucose-specific lectin"/>
    <property type="match status" value="2"/>
</dbReference>
<dbReference type="EMBL" id="JAATVY010000036">
    <property type="protein sequence ID" value="NJC73762.1"/>
    <property type="molecule type" value="Genomic_DNA"/>
</dbReference>
<accession>A0ABX0Y6K7</accession>
<comment type="caution">
    <text evidence="4">The sequence shown here is derived from an EMBL/GenBank/DDBJ whole genome shotgun (WGS) entry which is preliminary data.</text>
</comment>
<dbReference type="Proteomes" id="UP000722989">
    <property type="component" value="Unassembled WGS sequence"/>
</dbReference>
<reference evidence="4 5" key="1">
    <citation type="submission" date="2020-03" db="EMBL/GenBank/DDBJ databases">
        <title>WGS of the type strain of Planosporangium spp.</title>
        <authorList>
            <person name="Thawai C."/>
        </authorList>
    </citation>
    <scope>NUCLEOTIDE SEQUENCE [LARGE SCALE GENOMIC DNA]</scope>
    <source>
        <strain evidence="4 5">TBRC 5610</strain>
    </source>
</reference>
<dbReference type="SUPFAM" id="SSF50998">
    <property type="entry name" value="Quinoprotein alcohol dehydrogenase-like"/>
    <property type="match status" value="2"/>
</dbReference>
<feature type="domain" description="Pyrrolo-quinoline quinone repeat" evidence="2">
    <location>
        <begin position="700"/>
        <end position="862"/>
    </location>
</feature>
<gene>
    <name evidence="4" type="ORF">HC031_29200</name>
</gene>
<feature type="domain" description="Pyrrolo-quinoline quinone repeat" evidence="2">
    <location>
        <begin position="867"/>
        <end position="1029"/>
    </location>
</feature>
<evidence type="ECO:0000256" key="1">
    <source>
        <dbReference type="SAM" id="MobiDB-lite"/>
    </source>
</evidence>
<protein>
    <submittedName>
        <fullName evidence="4">PQQ-binding-like beta-propeller repeat protein</fullName>
    </submittedName>
</protein>
<dbReference type="InterPro" id="IPR018391">
    <property type="entry name" value="PQQ_b-propeller_rpt"/>
</dbReference>
<feature type="domain" description="PLL-like beta propeller" evidence="3">
    <location>
        <begin position="39"/>
        <end position="302"/>
    </location>
</feature>
<dbReference type="Gene3D" id="2.120.10.70">
    <property type="entry name" value="Fucose-specific lectin"/>
    <property type="match status" value="1"/>
</dbReference>
<dbReference type="InterPro" id="IPR002372">
    <property type="entry name" value="PQQ_rpt_dom"/>
</dbReference>
<dbReference type="Gene3D" id="2.130.10.10">
    <property type="entry name" value="YVTN repeat-like/Quinoprotein amine dehydrogenase"/>
    <property type="match status" value="1"/>
</dbReference>
<dbReference type="PANTHER" id="PTHR34512">
    <property type="entry name" value="CELL SURFACE PROTEIN"/>
    <property type="match status" value="1"/>
</dbReference>
<name>A0ABX0Y6K7_9ACTN</name>
<dbReference type="Pfam" id="PF26607">
    <property type="entry name" value="DUF8189"/>
    <property type="match status" value="1"/>
</dbReference>
<organism evidence="4 5">
    <name type="scientific">Planosporangium thailandense</name>
    <dbReference type="NCBI Taxonomy" id="765197"/>
    <lineage>
        <taxon>Bacteria</taxon>
        <taxon>Bacillati</taxon>
        <taxon>Actinomycetota</taxon>
        <taxon>Actinomycetes</taxon>
        <taxon>Micromonosporales</taxon>
        <taxon>Micromonosporaceae</taxon>
        <taxon>Planosporangium</taxon>
    </lineage>
</organism>
<dbReference type="PANTHER" id="PTHR34512:SF30">
    <property type="entry name" value="OUTER MEMBRANE PROTEIN ASSEMBLY FACTOR BAMB"/>
    <property type="match status" value="1"/>
</dbReference>
<evidence type="ECO:0000313" key="5">
    <source>
        <dbReference type="Proteomes" id="UP000722989"/>
    </source>
</evidence>
<evidence type="ECO:0000313" key="4">
    <source>
        <dbReference type="EMBL" id="NJC73762.1"/>
    </source>
</evidence>
<keyword evidence="5" id="KW-1185">Reference proteome</keyword>